<dbReference type="InterPro" id="IPR000030">
    <property type="entry name" value="PPE_dom"/>
</dbReference>
<feature type="compositionally biased region" description="Low complexity" evidence="2">
    <location>
        <begin position="312"/>
        <end position="328"/>
    </location>
</feature>
<evidence type="ECO:0000256" key="1">
    <source>
        <dbReference type="ARBA" id="ARBA00010652"/>
    </source>
</evidence>
<evidence type="ECO:0000313" key="5">
    <source>
        <dbReference type="Proteomes" id="UP000268285"/>
    </source>
</evidence>
<protein>
    <submittedName>
        <fullName evidence="4">PPE family immunomodulator PPE68</fullName>
    </submittedName>
</protein>
<feature type="compositionally biased region" description="Acidic residues" evidence="2">
    <location>
        <begin position="355"/>
        <end position="372"/>
    </location>
</feature>
<sequence length="372" mass="38084">MLWHALPPELNTARLMAGAGPAPMLAAAMGWESLATFLEAQATELASRLSLLGEAWTGASSSRAIAAAMPMVTWLHTAAAQAQTRAARATAQAAAYTQAMATTPALADIAANHITYAVLTATNFFGINTVPIAAKEFDYFVRMWHQAAVAMDIYQAETIINTNFEKLQPMTAILGAGINQTVTTAAHQLSEIGSQVAGLPVGDMLQQAVPEAVAMMSPMQQLTQPLSELTSLFSQMGSTGGPGSGLADGDGVQMGLLGAGPLSSHPLAGGSGPSIGSGLLHAGSLPGADGTLARTSLVSQLLDKADTPPTVPNAAGSPATGGAAPVAAGGMGRSTPPGAGTRPGRLMPALLAKEDDNDDEEPREDWHDQEDW</sequence>
<evidence type="ECO:0000259" key="3">
    <source>
        <dbReference type="Pfam" id="PF00823"/>
    </source>
</evidence>
<feature type="region of interest" description="Disordered" evidence="2">
    <location>
        <begin position="304"/>
        <end position="372"/>
    </location>
</feature>
<dbReference type="SUPFAM" id="SSF140459">
    <property type="entry name" value="PE/PPE dimer-like"/>
    <property type="match status" value="1"/>
</dbReference>
<dbReference type="PANTHER" id="PTHR46766:SF1">
    <property type="entry name" value="GLUTAMINE-RICH PROTEIN 2"/>
    <property type="match status" value="1"/>
</dbReference>
<reference evidence="4 5" key="1">
    <citation type="submission" date="2018-09" db="EMBL/GenBank/DDBJ databases">
        <authorList>
            <person name="Tagini F."/>
        </authorList>
    </citation>
    <scope>NUCLEOTIDE SEQUENCE [LARGE SCALE GENOMIC DNA]</scope>
    <source>
        <strain evidence="4 5">MK142</strain>
    </source>
</reference>
<dbReference type="RefSeq" id="WP_036405200.1">
    <property type="nucleotide sequence ID" value="NZ_UPHN01000149.1"/>
</dbReference>
<evidence type="ECO:0000256" key="2">
    <source>
        <dbReference type="SAM" id="MobiDB-lite"/>
    </source>
</evidence>
<dbReference type="GO" id="GO:0052572">
    <property type="term" value="P:response to host immune response"/>
    <property type="evidence" value="ECO:0007669"/>
    <property type="project" value="TreeGrafter"/>
</dbReference>
<gene>
    <name evidence="4" type="ORF">LAUMK142_04667</name>
</gene>
<keyword evidence="5" id="KW-1185">Reference proteome</keyword>
<dbReference type="OrthoDB" id="4772941at2"/>
<dbReference type="EMBL" id="UPHU01000001">
    <property type="protein sequence ID" value="VBA54454.1"/>
    <property type="molecule type" value="Genomic_DNA"/>
</dbReference>
<dbReference type="InterPro" id="IPR038332">
    <property type="entry name" value="PPE_sf"/>
</dbReference>
<organism evidence="4 5">
    <name type="scientific">Mycobacterium pseudokansasii</name>
    <dbReference type="NCBI Taxonomy" id="2341080"/>
    <lineage>
        <taxon>Bacteria</taxon>
        <taxon>Bacillati</taxon>
        <taxon>Actinomycetota</taxon>
        <taxon>Actinomycetes</taxon>
        <taxon>Mycobacteriales</taxon>
        <taxon>Mycobacteriaceae</taxon>
        <taxon>Mycobacterium</taxon>
    </lineage>
</organism>
<evidence type="ECO:0000313" key="4">
    <source>
        <dbReference type="EMBL" id="VBA54454.1"/>
    </source>
</evidence>
<dbReference type="PANTHER" id="PTHR46766">
    <property type="entry name" value="GLUTAMINE-RICH PROTEIN 2"/>
    <property type="match status" value="1"/>
</dbReference>
<accession>A0A498QX97</accession>
<dbReference type="Gene3D" id="1.20.1260.20">
    <property type="entry name" value="PPE superfamily"/>
    <property type="match status" value="1"/>
</dbReference>
<dbReference type="AlphaFoldDB" id="A0A498QX97"/>
<dbReference type="Proteomes" id="UP000268285">
    <property type="component" value="Unassembled WGS sequence"/>
</dbReference>
<feature type="domain" description="PPE" evidence="3">
    <location>
        <begin position="3"/>
        <end position="157"/>
    </location>
</feature>
<proteinExistence type="inferred from homology"/>
<name>A0A498QX97_9MYCO</name>
<dbReference type="Pfam" id="PF00823">
    <property type="entry name" value="PPE"/>
    <property type="match status" value="1"/>
</dbReference>
<comment type="similarity">
    <text evidence="1">Belongs to the mycobacterial PPE family.</text>
</comment>